<evidence type="ECO:0000313" key="3">
    <source>
        <dbReference type="Proteomes" id="UP000276133"/>
    </source>
</evidence>
<protein>
    <submittedName>
        <fullName evidence="2">Phosphatidylinositide phosphatase SAC2</fullName>
    </submittedName>
</protein>
<accession>A0A3M7RPU7</accession>
<dbReference type="PROSITE" id="PS50275">
    <property type="entry name" value="SAC"/>
    <property type="match status" value="1"/>
</dbReference>
<comment type="caution">
    <text evidence="2">The sequence shown here is derived from an EMBL/GenBank/DDBJ whole genome shotgun (WGS) entry which is preliminary data.</text>
</comment>
<dbReference type="PANTHER" id="PTHR45662:SF8">
    <property type="entry name" value="PHOSPHATIDYLINOSITIDE PHOSPHATASE SAC2"/>
    <property type="match status" value="1"/>
</dbReference>
<dbReference type="InterPro" id="IPR002013">
    <property type="entry name" value="SAC_dom"/>
</dbReference>
<reference evidence="2 3" key="1">
    <citation type="journal article" date="2018" name="Sci. Rep.">
        <title>Genomic signatures of local adaptation to the degree of environmental predictability in rotifers.</title>
        <authorList>
            <person name="Franch-Gras L."/>
            <person name="Hahn C."/>
            <person name="Garcia-Roger E.M."/>
            <person name="Carmona M.J."/>
            <person name="Serra M."/>
            <person name="Gomez A."/>
        </authorList>
    </citation>
    <scope>NUCLEOTIDE SEQUENCE [LARGE SCALE GENOMIC DNA]</scope>
    <source>
        <strain evidence="2">HYR1</strain>
    </source>
</reference>
<dbReference type="OrthoDB" id="405996at2759"/>
<dbReference type="GO" id="GO:0005769">
    <property type="term" value="C:early endosome"/>
    <property type="evidence" value="ECO:0007669"/>
    <property type="project" value="TreeGrafter"/>
</dbReference>
<dbReference type="PANTHER" id="PTHR45662">
    <property type="entry name" value="PHOSPHATIDYLINOSITIDE PHOSPHATASE SAC1"/>
    <property type="match status" value="1"/>
</dbReference>
<feature type="domain" description="SAC" evidence="1">
    <location>
        <begin position="187"/>
        <end position="295"/>
    </location>
</feature>
<dbReference type="GO" id="GO:0046856">
    <property type="term" value="P:phosphatidylinositol dephosphorylation"/>
    <property type="evidence" value="ECO:0007669"/>
    <property type="project" value="TreeGrafter"/>
</dbReference>
<dbReference type="GO" id="GO:0045334">
    <property type="term" value="C:clathrin-coated endocytic vesicle"/>
    <property type="evidence" value="ECO:0007669"/>
    <property type="project" value="TreeGrafter"/>
</dbReference>
<name>A0A3M7RPU7_BRAPC</name>
<dbReference type="GO" id="GO:2001135">
    <property type="term" value="P:regulation of endocytic recycling"/>
    <property type="evidence" value="ECO:0007669"/>
    <property type="project" value="TreeGrafter"/>
</dbReference>
<dbReference type="STRING" id="10195.A0A3M7RPU7"/>
<dbReference type="AlphaFoldDB" id="A0A3M7RPU7"/>
<dbReference type="Proteomes" id="UP000276133">
    <property type="component" value="Unassembled WGS sequence"/>
</dbReference>
<evidence type="ECO:0000313" key="2">
    <source>
        <dbReference type="EMBL" id="RNA25377.1"/>
    </source>
</evidence>
<organism evidence="2 3">
    <name type="scientific">Brachionus plicatilis</name>
    <name type="common">Marine rotifer</name>
    <name type="synonym">Brachionus muelleri</name>
    <dbReference type="NCBI Taxonomy" id="10195"/>
    <lineage>
        <taxon>Eukaryota</taxon>
        <taxon>Metazoa</taxon>
        <taxon>Spiralia</taxon>
        <taxon>Gnathifera</taxon>
        <taxon>Rotifera</taxon>
        <taxon>Eurotatoria</taxon>
        <taxon>Monogononta</taxon>
        <taxon>Pseudotrocha</taxon>
        <taxon>Ploima</taxon>
        <taxon>Brachionidae</taxon>
        <taxon>Brachionus</taxon>
    </lineage>
</organism>
<dbReference type="Pfam" id="PF02383">
    <property type="entry name" value="Syja_N"/>
    <property type="match status" value="1"/>
</dbReference>
<sequence length="295" mass="34032">MFKLFKTKSRSNNLAPHYILSPNSDHQESDSLWFNRTSGQIYIKKFCQTGDFELAAEQPIFGFVGKFQVNQNHSPKLIFIKRADIVGKLKVKNEEHKIFRIREILVLNSTPPNSYSHDEIECEVLMNDQDLKPSASFTTISSVLNVSSSSLSASTSSEAIAKNATNIGTRFEKKILIEIYKIFQENSGSFYFSYTYDLTNSVERQQEQFERGAKKCSLDWRLADERFFWNKYLLMDVLEINSNEEFVTPVIQGFVQLEQHIINSSKELGPNKEMKAPDPLRLALISRRSRYRLGK</sequence>
<dbReference type="GO" id="GO:0043812">
    <property type="term" value="F:phosphatidylinositol-4-phosphate phosphatase activity"/>
    <property type="evidence" value="ECO:0007669"/>
    <property type="project" value="TreeGrafter"/>
</dbReference>
<proteinExistence type="predicted"/>
<evidence type="ECO:0000259" key="1">
    <source>
        <dbReference type="PROSITE" id="PS50275"/>
    </source>
</evidence>
<gene>
    <name evidence="2" type="ORF">BpHYR1_029505</name>
</gene>
<keyword evidence="3" id="KW-1185">Reference proteome</keyword>
<dbReference type="EMBL" id="REGN01002934">
    <property type="protein sequence ID" value="RNA25377.1"/>
    <property type="molecule type" value="Genomic_DNA"/>
</dbReference>